<protein>
    <recommendedName>
        <fullName evidence="3">Monoheme cytochrome C</fullName>
    </recommendedName>
</protein>
<accession>A0ABM5N1S0</accession>
<dbReference type="SUPFAM" id="SSF46626">
    <property type="entry name" value="Cytochrome c"/>
    <property type="match status" value="1"/>
</dbReference>
<dbReference type="Proteomes" id="UP000002875">
    <property type="component" value="Chromosome"/>
</dbReference>
<dbReference type="RefSeq" id="WP_015028969.1">
    <property type="nucleotide sequence ID" value="NC_018748.1"/>
</dbReference>
<evidence type="ECO:0000313" key="2">
    <source>
        <dbReference type="Proteomes" id="UP000002875"/>
    </source>
</evidence>
<evidence type="ECO:0008006" key="3">
    <source>
        <dbReference type="Google" id="ProtNLM"/>
    </source>
</evidence>
<sequence length="134" mass="15136">MKNLPKILLLGISAALMISAGLKPQHMLIKKSPEVSVADSIKKIDKATGLIVDKGLDIVTAHCTGCHSSKLITQFHTDRAGWLEKIRWMQQKQKLWDLGESEPIILDYLAKNYPATEVVNRRASLKNIEWYKLK</sequence>
<dbReference type="InterPro" id="IPR036909">
    <property type="entry name" value="Cyt_c-like_dom_sf"/>
</dbReference>
<dbReference type="EMBL" id="CP002961">
    <property type="protein sequence ID" value="AFK03271.1"/>
    <property type="molecule type" value="Genomic_DNA"/>
</dbReference>
<organism evidence="1 2">
    <name type="scientific">Emticicia oligotrophica (strain DSM 17448 / CIP 109782 / MTCC 6937 / GPTSA100-15)</name>
    <dbReference type="NCBI Taxonomy" id="929562"/>
    <lineage>
        <taxon>Bacteria</taxon>
        <taxon>Pseudomonadati</taxon>
        <taxon>Bacteroidota</taxon>
        <taxon>Cytophagia</taxon>
        <taxon>Cytophagales</taxon>
        <taxon>Leadbetterellaceae</taxon>
        <taxon>Emticicia</taxon>
    </lineage>
</organism>
<proteinExistence type="predicted"/>
<dbReference type="Gene3D" id="1.10.760.10">
    <property type="entry name" value="Cytochrome c-like domain"/>
    <property type="match status" value="1"/>
</dbReference>
<gene>
    <name evidence="1" type="ordered locus">Emtol_2133</name>
</gene>
<evidence type="ECO:0000313" key="1">
    <source>
        <dbReference type="EMBL" id="AFK03271.1"/>
    </source>
</evidence>
<name>A0ABM5N1S0_EMTOG</name>
<keyword evidence="2" id="KW-1185">Reference proteome</keyword>
<reference evidence="1 2" key="1">
    <citation type="submission" date="2011-07" db="EMBL/GenBank/DDBJ databases">
        <title>The complete genome of chromosome of Emticicia oligotrophica DSM 17448.</title>
        <authorList>
            <consortium name="US DOE Joint Genome Institute (JGI-PGF)"/>
            <person name="Lucas S."/>
            <person name="Han J."/>
            <person name="Lapidus A."/>
            <person name="Bruce D."/>
            <person name="Goodwin L."/>
            <person name="Pitluck S."/>
            <person name="Peters L."/>
            <person name="Kyrpides N."/>
            <person name="Mavromatis K."/>
            <person name="Ivanova N."/>
            <person name="Ovchinnikova G."/>
            <person name="Teshima H."/>
            <person name="Detter J.C."/>
            <person name="Tapia R."/>
            <person name="Han C."/>
            <person name="Land M."/>
            <person name="Hauser L."/>
            <person name="Markowitz V."/>
            <person name="Cheng J.-F."/>
            <person name="Hugenholtz P."/>
            <person name="Woyke T."/>
            <person name="Wu D."/>
            <person name="Tindall B."/>
            <person name="Pomrenke H."/>
            <person name="Brambilla E."/>
            <person name="Klenk H.-P."/>
            <person name="Eisen J.A."/>
        </authorList>
    </citation>
    <scope>NUCLEOTIDE SEQUENCE [LARGE SCALE GENOMIC DNA]</scope>
    <source>
        <strain evidence="1 2">DSM 17448</strain>
    </source>
</reference>